<dbReference type="EMBL" id="LR798336">
    <property type="protein sequence ID" value="CAB5224819.1"/>
    <property type="molecule type" value="Genomic_DNA"/>
</dbReference>
<evidence type="ECO:0000313" key="2">
    <source>
        <dbReference type="EMBL" id="CAB5224819.1"/>
    </source>
</evidence>
<accession>A0A6J7X2U8</accession>
<gene>
    <name evidence="1" type="ORF">UFOVP733_48</name>
    <name evidence="2" type="ORF">UFOVP743_11</name>
</gene>
<sequence length="91" mass="10639">MSRVIYTGAGMYVYAQENQAYVPPPPPPVPDFWELEMTTGLWSLENGLGVWELENNSILKKRYLLKVKPLNKKQNLMNLLTRKLKIWKKMS</sequence>
<name>A0A6J7X2U8_9CAUD</name>
<organism evidence="2">
    <name type="scientific">uncultured Caudovirales phage</name>
    <dbReference type="NCBI Taxonomy" id="2100421"/>
    <lineage>
        <taxon>Viruses</taxon>
        <taxon>Duplodnaviria</taxon>
        <taxon>Heunggongvirae</taxon>
        <taxon>Uroviricota</taxon>
        <taxon>Caudoviricetes</taxon>
        <taxon>Peduoviridae</taxon>
        <taxon>Maltschvirus</taxon>
        <taxon>Maltschvirus maltsch</taxon>
    </lineage>
</organism>
<reference evidence="2" key="1">
    <citation type="submission" date="2020-05" db="EMBL/GenBank/DDBJ databases">
        <authorList>
            <person name="Chiriac C."/>
            <person name="Salcher M."/>
            <person name="Ghai R."/>
            <person name="Kavagutti S V."/>
        </authorList>
    </citation>
    <scope>NUCLEOTIDE SEQUENCE</scope>
</reference>
<proteinExistence type="predicted"/>
<evidence type="ECO:0000313" key="1">
    <source>
        <dbReference type="EMBL" id="CAB4161421.1"/>
    </source>
</evidence>
<dbReference type="EMBL" id="LR796712">
    <property type="protein sequence ID" value="CAB4161421.1"/>
    <property type="molecule type" value="Genomic_DNA"/>
</dbReference>
<protein>
    <submittedName>
        <fullName evidence="2">Uncharacterized protein</fullName>
    </submittedName>
</protein>